<feature type="chain" id="PRO_5045276290" description="Secreted protein" evidence="2">
    <location>
        <begin position="41"/>
        <end position="224"/>
    </location>
</feature>
<name>A0ABQ2WG48_9ALTE</name>
<evidence type="ECO:0000256" key="1">
    <source>
        <dbReference type="SAM" id="MobiDB-lite"/>
    </source>
</evidence>
<evidence type="ECO:0000313" key="4">
    <source>
        <dbReference type="Proteomes" id="UP000634667"/>
    </source>
</evidence>
<feature type="region of interest" description="Disordered" evidence="1">
    <location>
        <begin position="48"/>
        <end position="80"/>
    </location>
</feature>
<feature type="compositionally biased region" description="Low complexity" evidence="1">
    <location>
        <begin position="50"/>
        <end position="75"/>
    </location>
</feature>
<organism evidence="3 4">
    <name type="scientific">Alishewanella tabrizica</name>
    <dbReference type="NCBI Taxonomy" id="671278"/>
    <lineage>
        <taxon>Bacteria</taxon>
        <taxon>Pseudomonadati</taxon>
        <taxon>Pseudomonadota</taxon>
        <taxon>Gammaproteobacteria</taxon>
        <taxon>Alteromonadales</taxon>
        <taxon>Alteromonadaceae</taxon>
        <taxon>Alishewanella</taxon>
    </lineage>
</organism>
<proteinExistence type="predicted"/>
<reference evidence="4" key="1">
    <citation type="journal article" date="2019" name="Int. J. Syst. Evol. Microbiol.">
        <title>The Global Catalogue of Microorganisms (GCM) 10K type strain sequencing project: providing services to taxonomists for standard genome sequencing and annotation.</title>
        <authorList>
            <consortium name="The Broad Institute Genomics Platform"/>
            <consortium name="The Broad Institute Genome Sequencing Center for Infectious Disease"/>
            <person name="Wu L."/>
            <person name="Ma J."/>
        </authorList>
    </citation>
    <scope>NUCLEOTIDE SEQUENCE [LARGE SCALE GENOMIC DNA]</scope>
    <source>
        <strain evidence="4">KCTC 23723</strain>
    </source>
</reference>
<evidence type="ECO:0008006" key="5">
    <source>
        <dbReference type="Google" id="ProtNLM"/>
    </source>
</evidence>
<keyword evidence="2" id="KW-0732">Signal</keyword>
<dbReference type="Proteomes" id="UP000634667">
    <property type="component" value="Unassembled WGS sequence"/>
</dbReference>
<dbReference type="RefSeq" id="WP_189479522.1">
    <property type="nucleotide sequence ID" value="NZ_BMYR01000001.1"/>
</dbReference>
<accession>A0ABQ2WG48</accession>
<evidence type="ECO:0000256" key="2">
    <source>
        <dbReference type="SAM" id="SignalP"/>
    </source>
</evidence>
<gene>
    <name evidence="3" type="ORF">GCM10008111_01830</name>
</gene>
<feature type="compositionally biased region" description="Polar residues" evidence="1">
    <location>
        <begin position="169"/>
        <end position="192"/>
    </location>
</feature>
<feature type="region of interest" description="Disordered" evidence="1">
    <location>
        <begin position="145"/>
        <end position="192"/>
    </location>
</feature>
<protein>
    <recommendedName>
        <fullName evidence="5">Secreted protein</fullName>
    </recommendedName>
</protein>
<feature type="signal peptide" evidence="2">
    <location>
        <begin position="1"/>
        <end position="40"/>
    </location>
</feature>
<dbReference type="EMBL" id="BMYR01000001">
    <property type="protein sequence ID" value="GGW49712.1"/>
    <property type="molecule type" value="Genomic_DNA"/>
</dbReference>
<keyword evidence="4" id="KW-1185">Reference proteome</keyword>
<comment type="caution">
    <text evidence="3">The sequence shown here is derived from an EMBL/GenBank/DDBJ whole genome shotgun (WGS) entry which is preliminary data.</text>
</comment>
<sequence length="224" mass="23264">MINIQQRNLVARLGYAMPKHRPHVWVFSTLLYCITLPACAQPSIVPPPTAATSTAASGGTPSTIGAPSSPSTTSTLNSAPNQRAAFSDCSLIDFKDIDGRELTKAELVQKMDQDFADNLNRSDRCMEQAVTSNAERLGALGAAAQGDAPSAATTEGVAAANSEAPEISSGAQHMPSTPSTNTQKGQSKSGTSAVCDTVKQGLAGATTESEKTHFKALMTQYGCS</sequence>
<evidence type="ECO:0000313" key="3">
    <source>
        <dbReference type="EMBL" id="GGW49712.1"/>
    </source>
</evidence>